<keyword evidence="7" id="KW-1185">Reference proteome</keyword>
<dbReference type="OrthoDB" id="1777375at2"/>
<sequence length="408" mass="47015">MSKFCQRCGTELPDDAQFCTKCGYNFSGNNNMVYTVPQGSSPLPVKKKGGCLKGLLIILGVLIGFIIIIMIAFGGDDKDKSKNNSSKATTTKQNNDSIETTSPLSDEPEEEETSAADKPAPKSGFNEETNIEVKNGGLIYHFPNYFKEVENKNNNERSFKYQEKDGSYVGHIVGYFAADNYFELNETNAQKAFDAIKETLKLSDDFKQGELRQDPILNRTEYEVGYNYKTNQEYAYVYIFLLDNPEHKYINYNISFYSYKNNELDYDYINDGDKIFYSIEEDKDYVYEKPTETKKDSSSKPDESSKSEKDDIEAIKKAVTNGDYSLVTPEFKETMDAYEAFMNEYYNFMDNYDTSTDLDYLNQYTELLQKEQEWIQKINAMDESKMTPADYAYYLLITSRITGKLLMY</sequence>
<evidence type="ECO:0000313" key="6">
    <source>
        <dbReference type="EMBL" id="EXM40228.1"/>
    </source>
</evidence>
<feature type="compositionally biased region" description="Low complexity" evidence="1">
    <location>
        <begin position="83"/>
        <end position="95"/>
    </location>
</feature>
<keyword evidence="2" id="KW-0812">Transmembrane</keyword>
<evidence type="ECO:0000313" key="7">
    <source>
        <dbReference type="Proteomes" id="UP000021369"/>
    </source>
</evidence>
<gene>
    <name evidence="6" type="ORF">RASY3_08435</name>
    <name evidence="5" type="ORF">RASY3_18820</name>
</gene>
<proteinExistence type="predicted"/>
<feature type="transmembrane region" description="Helical" evidence="2">
    <location>
        <begin position="55"/>
        <end position="75"/>
    </location>
</feature>
<feature type="domain" description="Zinc-ribbon" evidence="3">
    <location>
        <begin position="4"/>
        <end position="24"/>
    </location>
</feature>
<dbReference type="PATRIC" id="fig|1341156.4.peg.3356"/>
<keyword evidence="2" id="KW-1133">Transmembrane helix</keyword>
<protein>
    <submittedName>
        <fullName evidence="5">Uncharacterized protein</fullName>
    </submittedName>
</protein>
<evidence type="ECO:0000259" key="4">
    <source>
        <dbReference type="Pfam" id="PF20234"/>
    </source>
</evidence>
<feature type="region of interest" description="Disordered" evidence="1">
    <location>
        <begin position="288"/>
        <end position="311"/>
    </location>
</feature>
<dbReference type="EMBL" id="JEOB01000004">
    <property type="protein sequence ID" value="EXM38714.1"/>
    <property type="molecule type" value="Genomic_DNA"/>
</dbReference>
<dbReference type="EMBL" id="JEOB01000002">
    <property type="protein sequence ID" value="EXM40228.1"/>
    <property type="molecule type" value="Genomic_DNA"/>
</dbReference>
<evidence type="ECO:0000256" key="2">
    <source>
        <dbReference type="SAM" id="Phobius"/>
    </source>
</evidence>
<organism evidence="5 7">
    <name type="scientific">Ruminococcus albus SY3</name>
    <dbReference type="NCBI Taxonomy" id="1341156"/>
    <lineage>
        <taxon>Bacteria</taxon>
        <taxon>Bacillati</taxon>
        <taxon>Bacillota</taxon>
        <taxon>Clostridia</taxon>
        <taxon>Eubacteriales</taxon>
        <taxon>Oscillospiraceae</taxon>
        <taxon>Ruminococcus</taxon>
    </lineage>
</organism>
<dbReference type="Pfam" id="PF20234">
    <property type="entry name" value="DUF6591"/>
    <property type="match status" value="1"/>
</dbReference>
<keyword evidence="2" id="KW-0472">Membrane</keyword>
<evidence type="ECO:0000313" key="5">
    <source>
        <dbReference type="EMBL" id="EXM38714.1"/>
    </source>
</evidence>
<dbReference type="InterPro" id="IPR046526">
    <property type="entry name" value="DUF6591"/>
</dbReference>
<accession>A0A011UDL2</accession>
<feature type="region of interest" description="Disordered" evidence="1">
    <location>
        <begin position="78"/>
        <end position="128"/>
    </location>
</feature>
<dbReference type="InterPro" id="IPR026870">
    <property type="entry name" value="Zinc_ribbon_dom"/>
</dbReference>
<name>A0A011UDL2_RUMAL</name>
<dbReference type="Proteomes" id="UP000021369">
    <property type="component" value="Unassembled WGS sequence"/>
</dbReference>
<dbReference type="Pfam" id="PF13240">
    <property type="entry name" value="Zn_Ribbon_1"/>
    <property type="match status" value="1"/>
</dbReference>
<feature type="domain" description="DUF6591" evidence="4">
    <location>
        <begin position="288"/>
        <end position="406"/>
    </location>
</feature>
<comment type="caution">
    <text evidence="5">The sequence shown here is derived from an EMBL/GenBank/DDBJ whole genome shotgun (WGS) entry which is preliminary data.</text>
</comment>
<evidence type="ECO:0000256" key="1">
    <source>
        <dbReference type="SAM" id="MobiDB-lite"/>
    </source>
</evidence>
<dbReference type="RefSeq" id="WP_037286883.1">
    <property type="nucleotide sequence ID" value="NZ_JEOB01000002.1"/>
</dbReference>
<dbReference type="AlphaFoldDB" id="A0A011UDL2"/>
<evidence type="ECO:0000259" key="3">
    <source>
        <dbReference type="Pfam" id="PF13240"/>
    </source>
</evidence>
<reference evidence="5 7" key="1">
    <citation type="submission" date="2013-06" db="EMBL/GenBank/DDBJ databases">
        <title>Rumen cellulosomics: divergent fiber-degrading strategies revealed by comparative genome-wide analysis of six Ruminococcal strains.</title>
        <authorList>
            <person name="Dassa B."/>
            <person name="Borovok I."/>
            <person name="Lamed R."/>
            <person name="Flint H."/>
            <person name="Yeoman C.J."/>
            <person name="White B."/>
            <person name="Bayer E.A."/>
        </authorList>
    </citation>
    <scope>NUCLEOTIDE SEQUENCE [LARGE SCALE GENOMIC DNA]</scope>
    <source>
        <strain evidence="5 7">SY3</strain>
    </source>
</reference>